<evidence type="ECO:0000313" key="1">
    <source>
        <dbReference type="EMBL" id="HGY08989.1"/>
    </source>
</evidence>
<dbReference type="InterPro" id="IPR016024">
    <property type="entry name" value="ARM-type_fold"/>
</dbReference>
<organism evidence="1">
    <name type="scientific">Oceanithermus profundus</name>
    <dbReference type="NCBI Taxonomy" id="187137"/>
    <lineage>
        <taxon>Bacteria</taxon>
        <taxon>Thermotogati</taxon>
        <taxon>Deinococcota</taxon>
        <taxon>Deinococci</taxon>
        <taxon>Thermales</taxon>
        <taxon>Thermaceae</taxon>
        <taxon>Oceanithermus</taxon>
    </lineage>
</organism>
<accession>A0A7C4V635</accession>
<reference evidence="1" key="1">
    <citation type="journal article" date="2020" name="mSystems">
        <title>Genome- and Community-Level Interaction Insights into Carbon Utilization and Element Cycling Functions of Hydrothermarchaeota in Hydrothermal Sediment.</title>
        <authorList>
            <person name="Zhou Z."/>
            <person name="Liu Y."/>
            <person name="Xu W."/>
            <person name="Pan J."/>
            <person name="Luo Z.H."/>
            <person name="Li M."/>
        </authorList>
    </citation>
    <scope>NUCLEOTIDE SEQUENCE [LARGE SCALE GENOMIC DNA]</scope>
    <source>
        <strain evidence="1">HyVt-570</strain>
    </source>
</reference>
<dbReference type="Gene3D" id="1.25.10.10">
    <property type="entry name" value="Leucine-rich Repeat Variant"/>
    <property type="match status" value="1"/>
</dbReference>
<protein>
    <recommendedName>
        <fullName evidence="2">HEAT repeat domain-containing protein</fullName>
    </recommendedName>
</protein>
<gene>
    <name evidence="1" type="ORF">ENK37_02890</name>
</gene>
<dbReference type="AlphaFoldDB" id="A0A7C4V635"/>
<evidence type="ECO:0008006" key="2">
    <source>
        <dbReference type="Google" id="ProtNLM"/>
    </source>
</evidence>
<dbReference type="EMBL" id="DRPZ01000075">
    <property type="protein sequence ID" value="HGY08989.1"/>
    <property type="molecule type" value="Genomic_DNA"/>
</dbReference>
<dbReference type="Proteomes" id="UP000885759">
    <property type="component" value="Unassembled WGS sequence"/>
</dbReference>
<dbReference type="InterPro" id="IPR011989">
    <property type="entry name" value="ARM-like"/>
</dbReference>
<sequence>MDGSQILQMLEGGDRRSVGRAAEVAELVKADPARVGALIAGMEGDDPVVRMRAADALEKATRARPELLAGYEERLLSLMAAQPQQEVAWHLAQLAGRLELTDAQQARLVERLEAYLNHKSRIVRVHALEALTALAERDERWLPQAWKRVNEGLDADSPAVRARCRKLVRRLSRLLEREEGEDGT</sequence>
<dbReference type="SUPFAM" id="SSF48371">
    <property type="entry name" value="ARM repeat"/>
    <property type="match status" value="1"/>
</dbReference>
<proteinExistence type="predicted"/>
<name>A0A7C4V635_9DEIN</name>
<comment type="caution">
    <text evidence="1">The sequence shown here is derived from an EMBL/GenBank/DDBJ whole genome shotgun (WGS) entry which is preliminary data.</text>
</comment>